<protein>
    <recommendedName>
        <fullName evidence="5">Type II toxin-antitoxin system ParD family antitoxin</fullName>
    </recommendedName>
</protein>
<keyword evidence="4" id="KW-1185">Reference proteome</keyword>
<dbReference type="Pfam" id="PF03693">
    <property type="entry name" value="ParD_antitoxin"/>
    <property type="match status" value="1"/>
</dbReference>
<comment type="caution">
    <text evidence="3">The sequence shown here is derived from an EMBL/GenBank/DDBJ whole genome shotgun (WGS) entry which is preliminary data.</text>
</comment>
<evidence type="ECO:0000256" key="2">
    <source>
        <dbReference type="SAM" id="MobiDB-lite"/>
    </source>
</evidence>
<reference evidence="3 4" key="1">
    <citation type="submission" date="2019-03" db="EMBL/GenBank/DDBJ databases">
        <title>Paracraurococcus aquatilis NE82 genome sequence.</title>
        <authorList>
            <person name="Zhao Y."/>
            <person name="Du Z."/>
        </authorList>
    </citation>
    <scope>NUCLEOTIDE SEQUENCE [LARGE SCALE GENOMIC DNA]</scope>
    <source>
        <strain evidence="3 4">NE82</strain>
    </source>
</reference>
<dbReference type="Proteomes" id="UP000295023">
    <property type="component" value="Unassembled WGS sequence"/>
</dbReference>
<dbReference type="AlphaFoldDB" id="A0A4R4D3R4"/>
<dbReference type="OrthoDB" id="9815501at2"/>
<accession>A0A4R4D3R4</accession>
<gene>
    <name evidence="3" type="ORF">EXY23_26225</name>
</gene>
<evidence type="ECO:0000313" key="4">
    <source>
        <dbReference type="Proteomes" id="UP000295023"/>
    </source>
</evidence>
<sequence>MVAASTAPTRCSAAPRACAVARTSSSVVAPTLPTARAAARFVTPCAATGALALVAIGASPPAPPPPRQRAGLRLRRAEEGRRRPRLSLRSRFTLLPNRPPFVPQPASRIILPWSRRVQTRTVKLTERLNTFIEETVASGRYLDDGDVVREALRLLALREWEDGTAPTSAPLPAGATPARKAA</sequence>
<keyword evidence="1" id="KW-1277">Toxin-antitoxin system</keyword>
<evidence type="ECO:0000313" key="3">
    <source>
        <dbReference type="EMBL" id="TCZ52274.1"/>
    </source>
</evidence>
<evidence type="ECO:0008006" key="5">
    <source>
        <dbReference type="Google" id="ProtNLM"/>
    </source>
</evidence>
<feature type="region of interest" description="Disordered" evidence="2">
    <location>
        <begin position="163"/>
        <end position="182"/>
    </location>
</feature>
<name>A0A4R4D3R4_9PROT</name>
<proteinExistence type="predicted"/>
<organism evidence="3 4">
    <name type="scientific">Roseicella aquatilis</name>
    <dbReference type="NCBI Taxonomy" id="2527868"/>
    <lineage>
        <taxon>Bacteria</taxon>
        <taxon>Pseudomonadati</taxon>
        <taxon>Pseudomonadota</taxon>
        <taxon>Alphaproteobacteria</taxon>
        <taxon>Acetobacterales</taxon>
        <taxon>Roseomonadaceae</taxon>
        <taxon>Roseicella</taxon>
    </lineage>
</organism>
<dbReference type="InterPro" id="IPR010985">
    <property type="entry name" value="Ribbon_hlx_hlx"/>
</dbReference>
<dbReference type="EMBL" id="SKBM01000049">
    <property type="protein sequence ID" value="TCZ52274.1"/>
    <property type="molecule type" value="Genomic_DNA"/>
</dbReference>
<dbReference type="InterPro" id="IPR038296">
    <property type="entry name" value="ParD_sf"/>
</dbReference>
<dbReference type="InterPro" id="IPR022789">
    <property type="entry name" value="ParD"/>
</dbReference>
<dbReference type="Gene3D" id="6.10.10.120">
    <property type="entry name" value="Antitoxin ParD1-like"/>
    <property type="match status" value="1"/>
</dbReference>
<dbReference type="GO" id="GO:0006355">
    <property type="term" value="P:regulation of DNA-templated transcription"/>
    <property type="evidence" value="ECO:0007669"/>
    <property type="project" value="InterPro"/>
</dbReference>
<evidence type="ECO:0000256" key="1">
    <source>
        <dbReference type="ARBA" id="ARBA00022649"/>
    </source>
</evidence>
<dbReference type="SUPFAM" id="SSF47598">
    <property type="entry name" value="Ribbon-helix-helix"/>
    <property type="match status" value="1"/>
</dbReference>